<evidence type="ECO:0000313" key="3">
    <source>
        <dbReference type="RefSeq" id="XP_005103388.1"/>
    </source>
</evidence>
<protein>
    <submittedName>
        <fullName evidence="3">Uncharacterized protein LOC101863916</fullName>
    </submittedName>
</protein>
<accession>A0ABM0JWT2</accession>
<evidence type="ECO:0000313" key="2">
    <source>
        <dbReference type="Proteomes" id="UP000694888"/>
    </source>
</evidence>
<dbReference type="GeneID" id="101863916"/>
<reference evidence="3" key="1">
    <citation type="submission" date="2025-08" db="UniProtKB">
        <authorList>
            <consortium name="RefSeq"/>
        </authorList>
    </citation>
    <scope>IDENTIFICATION</scope>
</reference>
<dbReference type="RefSeq" id="XP_005103388.1">
    <property type="nucleotide sequence ID" value="XM_005103331.2"/>
</dbReference>
<keyword evidence="1" id="KW-0732">Signal</keyword>
<keyword evidence="2" id="KW-1185">Reference proteome</keyword>
<feature type="signal peptide" evidence="1">
    <location>
        <begin position="1"/>
        <end position="32"/>
    </location>
</feature>
<organism evidence="2 3">
    <name type="scientific">Aplysia californica</name>
    <name type="common">California sea hare</name>
    <dbReference type="NCBI Taxonomy" id="6500"/>
    <lineage>
        <taxon>Eukaryota</taxon>
        <taxon>Metazoa</taxon>
        <taxon>Spiralia</taxon>
        <taxon>Lophotrochozoa</taxon>
        <taxon>Mollusca</taxon>
        <taxon>Gastropoda</taxon>
        <taxon>Heterobranchia</taxon>
        <taxon>Euthyneura</taxon>
        <taxon>Tectipleura</taxon>
        <taxon>Aplysiida</taxon>
        <taxon>Aplysioidea</taxon>
        <taxon>Aplysiidae</taxon>
        <taxon>Aplysia</taxon>
    </lineage>
</organism>
<name>A0ABM0JWT2_APLCA</name>
<sequence length="271" mass="29708">MTSSVLSPTSSFLLVLVLNVMLASIPLSAVTADEFFKQPAESKTTVKRSTSGESKPPRLLELIEMRDAVSSMLPVDDTPSLTRNFDGTSDVGDGLQAGGSQVPRLFKRVFCNGFTGCGGRFRGRRRQLNEALGKRRLSQQRVGKRPFCNTLGCYNGGRKRHEEEEVESGKVEEQLKELVSTSSRLPVLSPRGGWNLDEKVKRLFCNGYGGCQNGGKRWGKSGMGTKQTGASSRNLALPLSDESLKKLSTMKRFFAGGYDNDMEGLIDSLKR</sequence>
<proteinExistence type="predicted"/>
<feature type="chain" id="PRO_5046136529" evidence="1">
    <location>
        <begin position="33"/>
        <end position="271"/>
    </location>
</feature>
<gene>
    <name evidence="3" type="primary">LOC101863916</name>
</gene>
<dbReference type="Proteomes" id="UP000694888">
    <property type="component" value="Unplaced"/>
</dbReference>
<evidence type="ECO:0000256" key="1">
    <source>
        <dbReference type="SAM" id="SignalP"/>
    </source>
</evidence>